<comment type="catalytic activity">
    <reaction evidence="1">
        <text>ATP + protein L-histidine = ADP + protein N-phospho-L-histidine.</text>
        <dbReference type="EC" id="2.7.13.3"/>
    </reaction>
</comment>
<keyword evidence="10" id="KW-1185">Reference proteome</keyword>
<dbReference type="SMART" id="SM00387">
    <property type="entry name" value="HATPase_c"/>
    <property type="match status" value="1"/>
</dbReference>
<dbReference type="NCBIfam" id="TIGR00229">
    <property type="entry name" value="sensory_box"/>
    <property type="match status" value="2"/>
</dbReference>
<dbReference type="SUPFAM" id="SSF55874">
    <property type="entry name" value="ATPase domain of HSP90 chaperone/DNA topoisomerase II/histidine kinase"/>
    <property type="match status" value="1"/>
</dbReference>
<dbReference type="AlphaFoldDB" id="A0A2M9B948"/>
<keyword evidence="3" id="KW-0597">Phosphoprotein</keyword>
<dbReference type="Pfam" id="PF08448">
    <property type="entry name" value="PAS_4"/>
    <property type="match status" value="1"/>
</dbReference>
<feature type="domain" description="PAC" evidence="8">
    <location>
        <begin position="212"/>
        <end position="264"/>
    </location>
</feature>
<dbReference type="InterPro" id="IPR004358">
    <property type="entry name" value="Sig_transdc_His_kin-like_C"/>
</dbReference>
<dbReference type="InterPro" id="IPR003594">
    <property type="entry name" value="HATPase_dom"/>
</dbReference>
<dbReference type="PROSITE" id="PS50109">
    <property type="entry name" value="HIS_KIN"/>
    <property type="match status" value="1"/>
</dbReference>
<feature type="domain" description="PAS" evidence="7">
    <location>
        <begin position="265"/>
        <end position="307"/>
    </location>
</feature>
<dbReference type="PANTHER" id="PTHR43304:SF1">
    <property type="entry name" value="PAC DOMAIN-CONTAINING PROTEIN"/>
    <property type="match status" value="1"/>
</dbReference>
<dbReference type="SUPFAM" id="SSF47384">
    <property type="entry name" value="Homodimeric domain of signal transducing histidine kinase"/>
    <property type="match status" value="1"/>
</dbReference>
<evidence type="ECO:0000256" key="5">
    <source>
        <dbReference type="ARBA" id="ARBA00022777"/>
    </source>
</evidence>
<dbReference type="InterPro" id="IPR013656">
    <property type="entry name" value="PAS_4"/>
</dbReference>
<evidence type="ECO:0000256" key="2">
    <source>
        <dbReference type="ARBA" id="ARBA00012438"/>
    </source>
</evidence>
<dbReference type="OrthoDB" id="9766459at2"/>
<dbReference type="EMBL" id="PGFA01000002">
    <property type="protein sequence ID" value="PJJ54448.1"/>
    <property type="molecule type" value="Genomic_DNA"/>
</dbReference>
<dbReference type="InterPro" id="IPR035965">
    <property type="entry name" value="PAS-like_dom_sf"/>
</dbReference>
<evidence type="ECO:0000313" key="10">
    <source>
        <dbReference type="Proteomes" id="UP000228535"/>
    </source>
</evidence>
<evidence type="ECO:0000256" key="4">
    <source>
        <dbReference type="ARBA" id="ARBA00022679"/>
    </source>
</evidence>
<dbReference type="PRINTS" id="PR00344">
    <property type="entry name" value="BCTRLSENSOR"/>
</dbReference>
<evidence type="ECO:0000259" key="6">
    <source>
        <dbReference type="PROSITE" id="PS50109"/>
    </source>
</evidence>
<dbReference type="Proteomes" id="UP000228535">
    <property type="component" value="Unassembled WGS sequence"/>
</dbReference>
<evidence type="ECO:0000313" key="9">
    <source>
        <dbReference type="EMBL" id="PJJ54448.1"/>
    </source>
</evidence>
<dbReference type="InterPro" id="IPR003661">
    <property type="entry name" value="HisK_dim/P_dom"/>
</dbReference>
<dbReference type="SMART" id="SM00086">
    <property type="entry name" value="PAC"/>
    <property type="match status" value="2"/>
</dbReference>
<dbReference type="Pfam" id="PF00512">
    <property type="entry name" value="HisKA"/>
    <property type="match status" value="1"/>
</dbReference>
<keyword evidence="5" id="KW-0418">Kinase</keyword>
<dbReference type="SMART" id="SM00091">
    <property type="entry name" value="PAS"/>
    <property type="match status" value="3"/>
</dbReference>
<dbReference type="RefSeq" id="WP_100337081.1">
    <property type="nucleotide sequence ID" value="NZ_PGFA01000002.1"/>
</dbReference>
<dbReference type="InterPro" id="IPR052162">
    <property type="entry name" value="Sensor_kinase/Photoreceptor"/>
</dbReference>
<keyword evidence="4" id="KW-0808">Transferase</keyword>
<comment type="caution">
    <text evidence="9">The sequence shown here is derived from an EMBL/GenBank/DDBJ whole genome shotgun (WGS) entry which is preliminary data.</text>
</comment>
<dbReference type="InterPro" id="IPR036097">
    <property type="entry name" value="HisK_dim/P_sf"/>
</dbReference>
<dbReference type="InterPro" id="IPR000700">
    <property type="entry name" value="PAS-assoc_C"/>
</dbReference>
<dbReference type="InterPro" id="IPR000014">
    <property type="entry name" value="PAS"/>
</dbReference>
<dbReference type="Gene3D" id="3.30.450.20">
    <property type="entry name" value="PAS domain"/>
    <property type="match status" value="3"/>
</dbReference>
<protein>
    <recommendedName>
        <fullName evidence="2">histidine kinase</fullName>
        <ecNumber evidence="2">2.7.13.3</ecNumber>
    </recommendedName>
</protein>
<dbReference type="Pfam" id="PF08447">
    <property type="entry name" value="PAS_3"/>
    <property type="match status" value="2"/>
</dbReference>
<evidence type="ECO:0000259" key="7">
    <source>
        <dbReference type="PROSITE" id="PS50112"/>
    </source>
</evidence>
<name>A0A2M9B948_9BACT</name>
<dbReference type="FunFam" id="3.30.450.20:FF:000099">
    <property type="entry name" value="Sensory box sensor histidine kinase"/>
    <property type="match status" value="1"/>
</dbReference>
<dbReference type="InterPro" id="IPR001610">
    <property type="entry name" value="PAC"/>
</dbReference>
<dbReference type="PANTHER" id="PTHR43304">
    <property type="entry name" value="PHYTOCHROME-LIKE PROTEIN CPH1"/>
    <property type="match status" value="1"/>
</dbReference>
<dbReference type="Gene3D" id="1.10.287.130">
    <property type="match status" value="1"/>
</dbReference>
<reference evidence="9 10" key="1">
    <citation type="submission" date="2017-11" db="EMBL/GenBank/DDBJ databases">
        <title>Genomic Encyclopedia of Archaeal and Bacterial Type Strains, Phase II (KMG-II): From Individual Species to Whole Genera.</title>
        <authorList>
            <person name="Goeker M."/>
        </authorList>
    </citation>
    <scope>NUCLEOTIDE SEQUENCE [LARGE SCALE GENOMIC DNA]</scope>
    <source>
        <strain evidence="9 10">DSM 11115</strain>
    </source>
</reference>
<dbReference type="SMART" id="SM00388">
    <property type="entry name" value="HisKA"/>
    <property type="match status" value="1"/>
</dbReference>
<accession>A0A2M9B948</accession>
<evidence type="ECO:0000259" key="8">
    <source>
        <dbReference type="PROSITE" id="PS50113"/>
    </source>
</evidence>
<dbReference type="CDD" id="cd00082">
    <property type="entry name" value="HisKA"/>
    <property type="match status" value="1"/>
</dbReference>
<dbReference type="SUPFAM" id="SSF55785">
    <property type="entry name" value="PYP-like sensor domain (PAS domain)"/>
    <property type="match status" value="3"/>
</dbReference>
<dbReference type="GO" id="GO:0000155">
    <property type="term" value="F:phosphorelay sensor kinase activity"/>
    <property type="evidence" value="ECO:0007669"/>
    <property type="project" value="InterPro"/>
</dbReference>
<dbReference type="PROSITE" id="PS50112">
    <property type="entry name" value="PAS"/>
    <property type="match status" value="1"/>
</dbReference>
<evidence type="ECO:0000256" key="1">
    <source>
        <dbReference type="ARBA" id="ARBA00000085"/>
    </source>
</evidence>
<feature type="domain" description="Histidine kinase" evidence="6">
    <location>
        <begin position="406"/>
        <end position="620"/>
    </location>
</feature>
<dbReference type="InterPro" id="IPR005467">
    <property type="entry name" value="His_kinase_dom"/>
</dbReference>
<proteinExistence type="predicted"/>
<organism evidence="9 10">
    <name type="scientific">Hymenobacter chitinivorans DSM 11115</name>
    <dbReference type="NCBI Taxonomy" id="1121954"/>
    <lineage>
        <taxon>Bacteria</taxon>
        <taxon>Pseudomonadati</taxon>
        <taxon>Bacteroidota</taxon>
        <taxon>Cytophagia</taxon>
        <taxon>Cytophagales</taxon>
        <taxon>Hymenobacteraceae</taxon>
        <taxon>Hymenobacter</taxon>
    </lineage>
</organism>
<dbReference type="PROSITE" id="PS50113">
    <property type="entry name" value="PAC"/>
    <property type="match status" value="1"/>
</dbReference>
<dbReference type="Gene3D" id="3.30.565.10">
    <property type="entry name" value="Histidine kinase-like ATPase, C-terminal domain"/>
    <property type="match status" value="1"/>
</dbReference>
<gene>
    <name evidence="9" type="ORF">CLV45_2785</name>
</gene>
<dbReference type="InterPro" id="IPR013655">
    <property type="entry name" value="PAS_fold_3"/>
</dbReference>
<dbReference type="EC" id="2.7.13.3" evidence="2"/>
<evidence type="ECO:0000256" key="3">
    <source>
        <dbReference type="ARBA" id="ARBA00022553"/>
    </source>
</evidence>
<sequence>MREQQLQSILRHMPAGIATLLGPELRYGFVNEAMQALLGGDTPEGQPLANHLGTLAADLLEVMQQVYQSGRPYVAKAYALPLPGEAGQAATPRYFDLALEPLQDEDEQTQGLLLFAVDVTGQEEARQRAHELALETRRLDARLRVLTETAPQITFSVDADGQYEYVSPQWYYFTGQPPTADLNAIWPLLIHPDDRLRVLYQSDAARAGGIGWSFEYRLRRHDGQYRWVLSRALPELHAPDKAVFWHGAVTEIHDQRELAEALRRGEAELRFLADSIAQLIWTATAEGFIDYYNRHTAEYTGRTPEELGPTGWVGLLDPSEQAAAARRWVQSVASGADYEGLYRMRRHDGVYRWHIIRARRLTDSRGLRWFGTCTDVDDQHRLREVLQSQYDELARTNRDLDTFVYTASHDLKQPLFNLRGLFEELKRTATFHDPEQKDILVMVDEALRQLDSTLQELAATVQDQRELATPTEALDLSSVVEEVLLGLRTQVQETQAFIDIQTQEAPTLVYGRANLRSVLHNLLSNALKFAHPARAPHIVLTSRLSPTGKPELTVRDNGLGMRLRGGTAPAFHLFERQHPRVPGAGVGLYLVQRILDSHGGHLEVSSAVNEGTTFTVHWFE</sequence>
<dbReference type="CDD" id="cd00130">
    <property type="entry name" value="PAS"/>
    <property type="match status" value="2"/>
</dbReference>
<dbReference type="Pfam" id="PF02518">
    <property type="entry name" value="HATPase_c"/>
    <property type="match status" value="1"/>
</dbReference>
<dbReference type="InterPro" id="IPR036890">
    <property type="entry name" value="HATPase_C_sf"/>
</dbReference>